<dbReference type="Proteomes" id="UP000230002">
    <property type="component" value="Unassembled WGS sequence"/>
</dbReference>
<evidence type="ECO:0000313" key="3">
    <source>
        <dbReference type="Proteomes" id="UP000230002"/>
    </source>
</evidence>
<reference evidence="2 3" key="1">
    <citation type="journal article" date="2015" name="Sci. Rep.">
        <title>Chromosome-level genome map provides insights into diverse defense mechanisms in the medicinal fungus Ganoderma sinense.</title>
        <authorList>
            <person name="Zhu Y."/>
            <person name="Xu J."/>
            <person name="Sun C."/>
            <person name="Zhou S."/>
            <person name="Xu H."/>
            <person name="Nelson D.R."/>
            <person name="Qian J."/>
            <person name="Song J."/>
            <person name="Luo H."/>
            <person name="Xiang L."/>
            <person name="Li Y."/>
            <person name="Xu Z."/>
            <person name="Ji A."/>
            <person name="Wang L."/>
            <person name="Lu S."/>
            <person name="Hayward A."/>
            <person name="Sun W."/>
            <person name="Li X."/>
            <person name="Schwartz D.C."/>
            <person name="Wang Y."/>
            <person name="Chen S."/>
        </authorList>
    </citation>
    <scope>NUCLEOTIDE SEQUENCE [LARGE SCALE GENOMIC DNA]</scope>
    <source>
        <strain evidence="2 3">ZZ0214-1</strain>
    </source>
</reference>
<protein>
    <submittedName>
        <fullName evidence="2">Uncharacterized protein</fullName>
    </submittedName>
</protein>
<feature type="region of interest" description="Disordered" evidence="1">
    <location>
        <begin position="489"/>
        <end position="521"/>
    </location>
</feature>
<dbReference type="OrthoDB" id="3256408at2759"/>
<feature type="compositionally biased region" description="Low complexity" evidence="1">
    <location>
        <begin position="321"/>
        <end position="336"/>
    </location>
</feature>
<name>A0A2G8SHJ9_9APHY</name>
<organism evidence="2 3">
    <name type="scientific">Ganoderma sinense ZZ0214-1</name>
    <dbReference type="NCBI Taxonomy" id="1077348"/>
    <lineage>
        <taxon>Eukaryota</taxon>
        <taxon>Fungi</taxon>
        <taxon>Dikarya</taxon>
        <taxon>Basidiomycota</taxon>
        <taxon>Agaricomycotina</taxon>
        <taxon>Agaricomycetes</taxon>
        <taxon>Polyporales</taxon>
        <taxon>Polyporaceae</taxon>
        <taxon>Ganoderma</taxon>
    </lineage>
</organism>
<comment type="caution">
    <text evidence="2">The sequence shown here is derived from an EMBL/GenBank/DDBJ whole genome shotgun (WGS) entry which is preliminary data.</text>
</comment>
<feature type="compositionally biased region" description="Low complexity" evidence="1">
    <location>
        <begin position="699"/>
        <end position="714"/>
    </location>
</feature>
<feature type="compositionally biased region" description="Low complexity" evidence="1">
    <location>
        <begin position="7"/>
        <end position="23"/>
    </location>
</feature>
<evidence type="ECO:0000313" key="2">
    <source>
        <dbReference type="EMBL" id="PIL33246.1"/>
    </source>
</evidence>
<evidence type="ECO:0000256" key="1">
    <source>
        <dbReference type="SAM" id="MobiDB-lite"/>
    </source>
</evidence>
<dbReference type="EMBL" id="AYKW01000008">
    <property type="protein sequence ID" value="PIL33246.1"/>
    <property type="molecule type" value="Genomic_DNA"/>
</dbReference>
<sequence length="730" mass="78372">MSTCRARFSPSNSRVSPSSLRPSLSPPSPTDTTTPPWRPPPHPCNVAYPPIPGSLQLDNLGPADLRAKSTPPGDQHRPPRPVYPSPPLTDAALASTIPLPDVPGEPLHKQECPQFREGVVDGNMSHDGAQHFTPLSPPPTVFVGPSELPEGEPFQDGGHQVESWSYGEDPQDGGVCAPLFPPVRDDSGFEEFGTQGGCGADPRFEGSQENRSLIEPTSIWIPHSPLSMDEILPLGDLSSLHGVAPALHGGDQSSGHSNGLVSPISPSGTGSNTDSWSSGSVMDWTYSPSSTLVNTLSLPPSPKPSGLSLELPELDTSLGFQPHHALPLQQPSPLSPVELPFGQSGPHWFPGDTLGAPLGKTSPSNEHAPLPEDHDPFFPFTHSSLLRPPSADLDSEYPDSIMPSEDDESPPSSPRRRPLNDLHDTTPPHGDILLTPIPRSPHLPLADLDMDDPAEAPCSPHSPHALLPELDGEDEQQYPPITTIAPSLLGGAPEPQPQHAGLGLFLQSDPPLARSPSPDDDDFGFLDIQLDPESANVEVDEFLALRAMRKNALAQERAARMAETELSERITVAASALLPPSHADADSMDVDAEPVVLDVAEKRVRKRELHALMDMRTEARRTRKLQKQRSKEIGALLDFKMHSPMSPMEGLPPLVIGGGGKGWTKTIAHLVAHMVLRRHDRSRPLENKPPAPQIRSPTSLRRSLSAEDLSLLSSMGVAGGDEDGDDDMEM</sequence>
<feature type="region of interest" description="Disordered" evidence="1">
    <location>
        <begin position="245"/>
        <end position="277"/>
    </location>
</feature>
<feature type="region of interest" description="Disordered" evidence="1">
    <location>
        <begin position="1"/>
        <end position="105"/>
    </location>
</feature>
<feature type="region of interest" description="Disordered" evidence="1">
    <location>
        <begin position="321"/>
        <end position="468"/>
    </location>
</feature>
<feature type="compositionally biased region" description="Polar residues" evidence="1">
    <location>
        <begin position="251"/>
        <end position="277"/>
    </location>
</feature>
<feature type="region of interest" description="Disordered" evidence="1">
    <location>
        <begin position="680"/>
        <end position="730"/>
    </location>
</feature>
<feature type="compositionally biased region" description="Acidic residues" evidence="1">
    <location>
        <begin position="720"/>
        <end position="730"/>
    </location>
</feature>
<gene>
    <name evidence="2" type="ORF">GSI_04696</name>
</gene>
<dbReference type="AlphaFoldDB" id="A0A2G8SHJ9"/>
<keyword evidence="3" id="KW-1185">Reference proteome</keyword>
<accession>A0A2G8SHJ9</accession>
<proteinExistence type="predicted"/>
<dbReference type="STRING" id="1077348.A0A2G8SHJ9"/>